<accession>A0AAV4XD36</accession>
<evidence type="ECO:0000313" key="2">
    <source>
        <dbReference type="Proteomes" id="UP001054945"/>
    </source>
</evidence>
<reference evidence="1 2" key="1">
    <citation type="submission" date="2021-06" db="EMBL/GenBank/DDBJ databases">
        <title>Caerostris extrusa draft genome.</title>
        <authorList>
            <person name="Kono N."/>
            <person name="Arakawa K."/>
        </authorList>
    </citation>
    <scope>NUCLEOTIDE SEQUENCE [LARGE SCALE GENOMIC DNA]</scope>
</reference>
<dbReference type="AlphaFoldDB" id="A0AAV4XD36"/>
<proteinExistence type="predicted"/>
<name>A0AAV4XD36_CAEEX</name>
<evidence type="ECO:0000313" key="1">
    <source>
        <dbReference type="EMBL" id="GIY93097.1"/>
    </source>
</evidence>
<dbReference type="EMBL" id="BPLR01000232">
    <property type="protein sequence ID" value="GIY93097.1"/>
    <property type="molecule type" value="Genomic_DNA"/>
</dbReference>
<dbReference type="Proteomes" id="UP001054945">
    <property type="component" value="Unassembled WGS sequence"/>
</dbReference>
<comment type="caution">
    <text evidence="1">The sequence shown here is derived from an EMBL/GenBank/DDBJ whole genome shotgun (WGS) entry which is preliminary data.</text>
</comment>
<keyword evidence="2" id="KW-1185">Reference proteome</keyword>
<protein>
    <submittedName>
        <fullName evidence="1">Uncharacterized protein</fullName>
    </submittedName>
</protein>
<gene>
    <name evidence="1" type="ORF">CEXT_359511</name>
</gene>
<sequence>MIFGGSTRAIPGHQFSTPFSCSWCPKRENAISSPLILSVTSDGVMGRRENMCRSFQLQELDILVDGVE</sequence>
<organism evidence="1 2">
    <name type="scientific">Caerostris extrusa</name>
    <name type="common">Bark spider</name>
    <name type="synonym">Caerostris bankana</name>
    <dbReference type="NCBI Taxonomy" id="172846"/>
    <lineage>
        <taxon>Eukaryota</taxon>
        <taxon>Metazoa</taxon>
        <taxon>Ecdysozoa</taxon>
        <taxon>Arthropoda</taxon>
        <taxon>Chelicerata</taxon>
        <taxon>Arachnida</taxon>
        <taxon>Araneae</taxon>
        <taxon>Araneomorphae</taxon>
        <taxon>Entelegynae</taxon>
        <taxon>Araneoidea</taxon>
        <taxon>Araneidae</taxon>
        <taxon>Caerostris</taxon>
    </lineage>
</organism>